<reference evidence="14 16" key="2">
    <citation type="journal article" date="2014" name="BMC Genomics">
        <title>An improved genome release (version Mt4.0) for the model legume Medicago truncatula.</title>
        <authorList>
            <person name="Tang H."/>
            <person name="Krishnakumar V."/>
            <person name="Bidwell S."/>
            <person name="Rosen B."/>
            <person name="Chan A."/>
            <person name="Zhou S."/>
            <person name="Gentzbittel L."/>
            <person name="Childs K.L."/>
            <person name="Yandell M."/>
            <person name="Gundlach H."/>
            <person name="Mayer K.F."/>
            <person name="Schwartz D.C."/>
            <person name="Town C.D."/>
        </authorList>
    </citation>
    <scope>GENOME REANNOTATION</scope>
    <source>
        <strain evidence="15 16">cv. Jemalong A17</strain>
    </source>
</reference>
<protein>
    <submittedName>
        <fullName evidence="14">Homeobox leucine zipper family protein, putative</fullName>
    </submittedName>
</protein>
<dbReference type="HOGENOM" id="CLU_015002_2_1_1"/>
<dbReference type="PROSITE" id="PS50848">
    <property type="entry name" value="START"/>
    <property type="match status" value="1"/>
</dbReference>
<keyword evidence="3" id="KW-0805">Transcription regulation</keyword>
<comment type="similarity">
    <text evidence="2">Belongs to the HD-ZIP homeobox family. Class IV subfamily.</text>
</comment>
<dbReference type="PROSITE" id="PS50071">
    <property type="entry name" value="HOMEOBOX_2"/>
    <property type="match status" value="1"/>
</dbReference>
<gene>
    <name evidence="14" type="ordered locus">MTR_2g030660</name>
</gene>
<accession>G7IKY6</accession>
<evidence type="ECO:0000256" key="1">
    <source>
        <dbReference type="ARBA" id="ARBA00004123"/>
    </source>
</evidence>
<dbReference type="AlphaFoldDB" id="G7IKY6"/>
<keyword evidence="5 9" id="KW-0238">DNA-binding</keyword>
<dbReference type="Pfam" id="PF25797">
    <property type="entry name" value="PDF2_C"/>
    <property type="match status" value="1"/>
</dbReference>
<proteinExistence type="inferred from homology"/>
<feature type="domain" description="START" evidence="13">
    <location>
        <begin position="167"/>
        <end position="400"/>
    </location>
</feature>
<dbReference type="SMART" id="SM00389">
    <property type="entry name" value="HOX"/>
    <property type="match status" value="1"/>
</dbReference>
<keyword evidence="7" id="KW-0804">Transcription</keyword>
<feature type="DNA-binding region" description="Homeobox" evidence="9">
    <location>
        <begin position="15"/>
        <end position="74"/>
    </location>
</feature>
<evidence type="ECO:0000256" key="6">
    <source>
        <dbReference type="ARBA" id="ARBA00023155"/>
    </source>
</evidence>
<dbReference type="eggNOG" id="ENOG502QTNV">
    <property type="taxonomic scope" value="Eukaryota"/>
</dbReference>
<dbReference type="InterPro" id="IPR002913">
    <property type="entry name" value="START_lipid-bd_dom"/>
</dbReference>
<dbReference type="EMBL" id="CM001218">
    <property type="protein sequence ID" value="AES64817.2"/>
    <property type="molecule type" value="Genomic_DNA"/>
</dbReference>
<keyword evidence="8 9" id="KW-0539">Nucleus</keyword>
<dbReference type="CDD" id="cd08875">
    <property type="entry name" value="START_ArGLABRA2_like"/>
    <property type="match status" value="1"/>
</dbReference>
<dbReference type="Pfam" id="PF00046">
    <property type="entry name" value="Homeodomain"/>
    <property type="match status" value="1"/>
</dbReference>
<evidence type="ECO:0000313" key="14">
    <source>
        <dbReference type="EMBL" id="AES64817.2"/>
    </source>
</evidence>
<keyword evidence="6 9" id="KW-0371">Homeobox</keyword>
<evidence type="ECO:0000256" key="5">
    <source>
        <dbReference type="ARBA" id="ARBA00023125"/>
    </source>
</evidence>
<dbReference type="GO" id="GO:0003677">
    <property type="term" value="F:DNA binding"/>
    <property type="evidence" value="ECO:0007669"/>
    <property type="project" value="UniProtKB-UniRule"/>
</dbReference>
<evidence type="ECO:0000259" key="12">
    <source>
        <dbReference type="PROSITE" id="PS50071"/>
    </source>
</evidence>
<sequence>MDLSGDEEDSDNSNESKRVCRHSADQILKLEEIFKTLTHPDDNQKYEIAQQLELEPQQVKWWFQNKRAHIKNKNLKPANDALRAENERILKENMEMKERLKNLLCQSSCNGSNSLKQLQVENARLKERYEMMQKKEVSLELKLGLPKSSTRGSTSLNLDRGSSSKSSLEIQNPMMLVAGLAATEELLKLFRDESLWVKSQLNRRLVLEKNYEDVFPRVDHFNGAKTHVESSKDSQMLKIGATHLVEMFLDSEKWANLFPTIVNKAETIKVLERDSSQNQSGALLLMHGEMHVLSPLVKPRQFYFLRYCVQVEAGIWVIADVSYDYLKEDGPHSSFWRFPSGCMIQQISNETSKVSWIEHVEVDLKIQTHSMYRDIVNNAIAFGAERWLMELRRIGERCGSAALEYMHFYDNGVITLPEGKRCVMKLAHQVLKEFSKNLTMSSKSDLPQYIADTDDSGVRFSIRKNRNLFLSNDPFIVIVASSVSLPLPSHTVFDFLRDPARRFEWDKFCDGNPWHEIAHISTGTHPNHYVSIIQPLVSPPKDGVKIIQECFIDPLGSYVVYSPLNTQELNMAINGHDLSNVSLIIPSGFLISEDSKSLSKDSKSRGSLLTVAFQMHMPAPLITNFESAADASNALMTTVVQSIKHALLSGSELK</sequence>
<keyword evidence="16" id="KW-1185">Reference proteome</keyword>
<dbReference type="PANTHER" id="PTHR45654:SF9">
    <property type="entry name" value="HOMEOBOX-LEUCINE ZIPPER PROTEIN HDG10-RELATED"/>
    <property type="match status" value="1"/>
</dbReference>
<dbReference type="CDD" id="cd00086">
    <property type="entry name" value="homeodomain"/>
    <property type="match status" value="1"/>
</dbReference>
<dbReference type="SMART" id="SM00234">
    <property type="entry name" value="START"/>
    <property type="match status" value="1"/>
</dbReference>
<dbReference type="InterPro" id="IPR009057">
    <property type="entry name" value="Homeodomain-like_sf"/>
</dbReference>
<evidence type="ECO:0000256" key="7">
    <source>
        <dbReference type="ARBA" id="ARBA00023163"/>
    </source>
</evidence>
<evidence type="ECO:0000256" key="2">
    <source>
        <dbReference type="ARBA" id="ARBA00006789"/>
    </source>
</evidence>
<dbReference type="Gene3D" id="3.30.530.20">
    <property type="match status" value="1"/>
</dbReference>
<accession>A0A0C3V0C8</accession>
<dbReference type="InterPro" id="IPR042160">
    <property type="entry name" value="HD-Zip_IV"/>
</dbReference>
<dbReference type="PANTHER" id="PTHR45654">
    <property type="entry name" value="HOMEOBOX-LEUCINE ZIPPER PROTEIN MERISTEM L1"/>
    <property type="match status" value="1"/>
</dbReference>
<dbReference type="InterPro" id="IPR023393">
    <property type="entry name" value="START-like_dom_sf"/>
</dbReference>
<evidence type="ECO:0000313" key="16">
    <source>
        <dbReference type="Proteomes" id="UP000002051"/>
    </source>
</evidence>
<evidence type="ECO:0000256" key="3">
    <source>
        <dbReference type="ARBA" id="ARBA00023015"/>
    </source>
</evidence>
<comment type="subcellular location">
    <subcellularLocation>
        <location evidence="1 9 10">Nucleus</location>
    </subcellularLocation>
</comment>
<evidence type="ECO:0000256" key="4">
    <source>
        <dbReference type="ARBA" id="ARBA00023054"/>
    </source>
</evidence>
<dbReference type="GO" id="GO:0008289">
    <property type="term" value="F:lipid binding"/>
    <property type="evidence" value="ECO:0007669"/>
    <property type="project" value="InterPro"/>
</dbReference>
<dbReference type="STRING" id="3880.G7IKY6"/>
<dbReference type="Gene3D" id="1.10.10.60">
    <property type="entry name" value="Homeodomain-like"/>
    <property type="match status" value="1"/>
</dbReference>
<dbReference type="SUPFAM" id="SSF46689">
    <property type="entry name" value="Homeodomain-like"/>
    <property type="match status" value="1"/>
</dbReference>
<dbReference type="Pfam" id="PF01852">
    <property type="entry name" value="START"/>
    <property type="match status" value="1"/>
</dbReference>
<feature type="domain" description="Homeobox" evidence="12">
    <location>
        <begin position="13"/>
        <end position="73"/>
    </location>
</feature>
<dbReference type="Proteomes" id="UP000002051">
    <property type="component" value="Chromosome 2"/>
</dbReference>
<evidence type="ECO:0000259" key="13">
    <source>
        <dbReference type="PROSITE" id="PS50848"/>
    </source>
</evidence>
<reference evidence="14 16" key="1">
    <citation type="journal article" date="2011" name="Nature">
        <title>The Medicago genome provides insight into the evolution of rhizobial symbioses.</title>
        <authorList>
            <person name="Young N.D."/>
            <person name="Debelle F."/>
            <person name="Oldroyd G.E."/>
            <person name="Geurts R."/>
            <person name="Cannon S.B."/>
            <person name="Udvardi M.K."/>
            <person name="Benedito V.A."/>
            <person name="Mayer K.F."/>
            <person name="Gouzy J."/>
            <person name="Schoof H."/>
            <person name="Van de Peer Y."/>
            <person name="Proost S."/>
            <person name="Cook D.R."/>
            <person name="Meyers B.C."/>
            <person name="Spannagl M."/>
            <person name="Cheung F."/>
            <person name="De Mita S."/>
            <person name="Krishnakumar V."/>
            <person name="Gundlach H."/>
            <person name="Zhou S."/>
            <person name="Mudge J."/>
            <person name="Bharti A.K."/>
            <person name="Murray J.D."/>
            <person name="Naoumkina M.A."/>
            <person name="Rosen B."/>
            <person name="Silverstein K.A."/>
            <person name="Tang H."/>
            <person name="Rombauts S."/>
            <person name="Zhao P.X."/>
            <person name="Zhou P."/>
            <person name="Barbe V."/>
            <person name="Bardou P."/>
            <person name="Bechner M."/>
            <person name="Bellec A."/>
            <person name="Berger A."/>
            <person name="Berges H."/>
            <person name="Bidwell S."/>
            <person name="Bisseling T."/>
            <person name="Choisne N."/>
            <person name="Couloux A."/>
            <person name="Denny R."/>
            <person name="Deshpande S."/>
            <person name="Dai X."/>
            <person name="Doyle J.J."/>
            <person name="Dudez A.M."/>
            <person name="Farmer A.D."/>
            <person name="Fouteau S."/>
            <person name="Franken C."/>
            <person name="Gibelin C."/>
            <person name="Gish J."/>
            <person name="Goldstein S."/>
            <person name="Gonzalez A.J."/>
            <person name="Green P.J."/>
            <person name="Hallab A."/>
            <person name="Hartog M."/>
            <person name="Hua A."/>
            <person name="Humphray S.J."/>
            <person name="Jeong D.H."/>
            <person name="Jing Y."/>
            <person name="Jocker A."/>
            <person name="Kenton S.M."/>
            <person name="Kim D.J."/>
            <person name="Klee K."/>
            <person name="Lai H."/>
            <person name="Lang C."/>
            <person name="Lin S."/>
            <person name="Macmil S.L."/>
            <person name="Magdelenat G."/>
            <person name="Matthews L."/>
            <person name="McCorrison J."/>
            <person name="Monaghan E.L."/>
            <person name="Mun J.H."/>
            <person name="Najar F.Z."/>
            <person name="Nicholson C."/>
            <person name="Noirot C."/>
            <person name="O'Bleness M."/>
            <person name="Paule C.R."/>
            <person name="Poulain J."/>
            <person name="Prion F."/>
            <person name="Qin B."/>
            <person name="Qu C."/>
            <person name="Retzel E.F."/>
            <person name="Riddle C."/>
            <person name="Sallet E."/>
            <person name="Samain S."/>
            <person name="Samson N."/>
            <person name="Sanders I."/>
            <person name="Saurat O."/>
            <person name="Scarpelli C."/>
            <person name="Schiex T."/>
            <person name="Segurens B."/>
            <person name="Severin A.J."/>
            <person name="Sherrier D.J."/>
            <person name="Shi R."/>
            <person name="Sims S."/>
            <person name="Singer S.R."/>
            <person name="Sinharoy S."/>
            <person name="Sterck L."/>
            <person name="Viollet A."/>
            <person name="Wang B.B."/>
            <person name="Wang K."/>
            <person name="Wang M."/>
            <person name="Wang X."/>
            <person name="Warfsmann J."/>
            <person name="Weissenbach J."/>
            <person name="White D.D."/>
            <person name="White J.D."/>
            <person name="Wiley G.B."/>
            <person name="Wincker P."/>
            <person name="Xing Y."/>
            <person name="Yang L."/>
            <person name="Yao Z."/>
            <person name="Ying F."/>
            <person name="Zhai J."/>
            <person name="Zhou L."/>
            <person name="Zuber A."/>
            <person name="Denarie J."/>
            <person name="Dixon R.A."/>
            <person name="May G.D."/>
            <person name="Schwartz D.C."/>
            <person name="Rogers J."/>
            <person name="Quetier F."/>
            <person name="Town C.D."/>
            <person name="Roe B.A."/>
        </authorList>
    </citation>
    <scope>NUCLEOTIDE SEQUENCE [LARGE SCALE GENOMIC DNA]</scope>
    <source>
        <strain evidence="14">A17</strain>
        <strain evidence="15 16">cv. Jemalong A17</strain>
    </source>
</reference>
<reference evidence="15" key="3">
    <citation type="submission" date="2015-04" db="UniProtKB">
        <authorList>
            <consortium name="EnsemblPlants"/>
        </authorList>
    </citation>
    <scope>IDENTIFICATION</scope>
    <source>
        <strain evidence="15">cv. Jemalong A17</strain>
    </source>
</reference>
<organism evidence="14 16">
    <name type="scientific">Medicago truncatula</name>
    <name type="common">Barrel medic</name>
    <name type="synonym">Medicago tribuloides</name>
    <dbReference type="NCBI Taxonomy" id="3880"/>
    <lineage>
        <taxon>Eukaryota</taxon>
        <taxon>Viridiplantae</taxon>
        <taxon>Streptophyta</taxon>
        <taxon>Embryophyta</taxon>
        <taxon>Tracheophyta</taxon>
        <taxon>Spermatophyta</taxon>
        <taxon>Magnoliopsida</taxon>
        <taxon>eudicotyledons</taxon>
        <taxon>Gunneridae</taxon>
        <taxon>Pentapetalae</taxon>
        <taxon>rosids</taxon>
        <taxon>fabids</taxon>
        <taxon>Fabales</taxon>
        <taxon>Fabaceae</taxon>
        <taxon>Papilionoideae</taxon>
        <taxon>50 kb inversion clade</taxon>
        <taxon>NPAAA clade</taxon>
        <taxon>Hologalegina</taxon>
        <taxon>IRL clade</taxon>
        <taxon>Trifolieae</taxon>
        <taxon>Medicago</taxon>
    </lineage>
</organism>
<dbReference type="SUPFAM" id="SSF55961">
    <property type="entry name" value="Bet v1-like"/>
    <property type="match status" value="2"/>
</dbReference>
<dbReference type="InterPro" id="IPR057993">
    <property type="entry name" value="HD-Zip_IV_C"/>
</dbReference>
<dbReference type="InterPro" id="IPR001356">
    <property type="entry name" value="HD"/>
</dbReference>
<dbReference type="PaxDb" id="3880-AES64817"/>
<evidence type="ECO:0000313" key="15">
    <source>
        <dbReference type="EnsemblPlants" id="AES64817"/>
    </source>
</evidence>
<feature type="coiled-coil region" evidence="11">
    <location>
        <begin position="79"/>
        <end position="142"/>
    </location>
</feature>
<evidence type="ECO:0000256" key="11">
    <source>
        <dbReference type="SAM" id="Coils"/>
    </source>
</evidence>
<name>G7IKY6_MEDTR</name>
<keyword evidence="4 11" id="KW-0175">Coiled coil</keyword>
<dbReference type="GO" id="GO:0005634">
    <property type="term" value="C:nucleus"/>
    <property type="evidence" value="ECO:0007669"/>
    <property type="project" value="UniProtKB-SubCell"/>
</dbReference>
<evidence type="ECO:0000256" key="9">
    <source>
        <dbReference type="PROSITE-ProRule" id="PRU00108"/>
    </source>
</evidence>
<evidence type="ECO:0000256" key="10">
    <source>
        <dbReference type="RuleBase" id="RU000682"/>
    </source>
</evidence>
<evidence type="ECO:0000256" key="8">
    <source>
        <dbReference type="ARBA" id="ARBA00023242"/>
    </source>
</evidence>
<dbReference type="EnsemblPlants" id="AES64817">
    <property type="protein sequence ID" value="AES64817"/>
    <property type="gene ID" value="MTR_2g030660"/>
</dbReference>